<evidence type="ECO:0000313" key="1">
    <source>
        <dbReference type="EMBL" id="SGZ47503.1"/>
    </source>
</evidence>
<name>A0A1L0BCE1_9ASCO</name>
<dbReference type="AlphaFoldDB" id="A0A1L0BCE1"/>
<gene>
    <name evidence="1" type="ORF">SAMEA4029010_CIC11G00000004507</name>
</gene>
<sequence>MDSHTYDSLEQRLDTLKVDVGDSNELSLVKQVAQLQARLNQLYQQNPELGILDQIRKEFPKTRQSRITEGSISKEEKQETILIKYPQIKMAYQSLMELQSIEMPQLPSEIAEKLDIQQITVRENQLKVLANNFHMMVVKNLVVLEKYVGMAENEVRFWNRIEKKVNQLGAQVNAVERDRRMESKY</sequence>
<proteinExistence type="predicted"/>
<keyword evidence="2" id="KW-1185">Reference proteome</keyword>
<accession>A0A1L0BCE1</accession>
<reference evidence="1 2" key="1">
    <citation type="submission" date="2016-10" db="EMBL/GenBank/DDBJ databases">
        <authorList>
            <person name="de Groot N.N."/>
        </authorList>
    </citation>
    <scope>NUCLEOTIDE SEQUENCE [LARGE SCALE GENOMIC DNA]</scope>
    <source>
        <strain evidence="1 2">CBS 141442</strain>
    </source>
</reference>
<dbReference type="OrthoDB" id="4084909at2759"/>
<evidence type="ECO:0000313" key="2">
    <source>
        <dbReference type="Proteomes" id="UP000182334"/>
    </source>
</evidence>
<dbReference type="Proteomes" id="UP000182334">
    <property type="component" value="Chromosome I"/>
</dbReference>
<protein>
    <submittedName>
        <fullName evidence="1">CIC11C00000004507</fullName>
    </submittedName>
</protein>
<organism evidence="1 2">
    <name type="scientific">Sungouiella intermedia</name>
    <dbReference type="NCBI Taxonomy" id="45354"/>
    <lineage>
        <taxon>Eukaryota</taxon>
        <taxon>Fungi</taxon>
        <taxon>Dikarya</taxon>
        <taxon>Ascomycota</taxon>
        <taxon>Saccharomycotina</taxon>
        <taxon>Pichiomycetes</taxon>
        <taxon>Metschnikowiaceae</taxon>
        <taxon>Sungouiella</taxon>
    </lineage>
</organism>
<dbReference type="EMBL" id="LT635756">
    <property type="protein sequence ID" value="SGZ47503.1"/>
    <property type="molecule type" value="Genomic_DNA"/>
</dbReference>